<evidence type="ECO:0000313" key="3">
    <source>
        <dbReference type="EMBL" id="RMZ59861.1"/>
    </source>
</evidence>
<evidence type="ECO:0000313" key="4">
    <source>
        <dbReference type="Proteomes" id="UP000267524"/>
    </source>
</evidence>
<dbReference type="InterPro" id="IPR051015">
    <property type="entry name" value="EvgA-like"/>
</dbReference>
<sequence length="141" mass="16408">MPKKILIADDHYVVKIALAIILKKLNIPIIIDHVKTQNQLINTLKNTKYDLLILDIRINSKPSIIKKLKQRNPNLKILIFTDSINEKISLQYIFEGADAFLDKGSNETKIRNTFHSILTKENYYSQEFLFHTIKEDPTLCQ</sequence>
<evidence type="ECO:0000259" key="2">
    <source>
        <dbReference type="PROSITE" id="PS50110"/>
    </source>
</evidence>
<proteinExistence type="predicted"/>
<name>A0A3M7LAQ9_9FLAO</name>
<organism evidence="3 4">
    <name type="scientific">Chryseobacterium nematophagum</name>
    <dbReference type="NCBI Taxonomy" id="2305228"/>
    <lineage>
        <taxon>Bacteria</taxon>
        <taxon>Pseudomonadati</taxon>
        <taxon>Bacteroidota</taxon>
        <taxon>Flavobacteriia</taxon>
        <taxon>Flavobacteriales</taxon>
        <taxon>Weeksellaceae</taxon>
        <taxon>Chryseobacterium group</taxon>
        <taxon>Chryseobacterium</taxon>
    </lineage>
</organism>
<dbReference type="PANTHER" id="PTHR45566">
    <property type="entry name" value="HTH-TYPE TRANSCRIPTIONAL REGULATOR YHJB-RELATED"/>
    <property type="match status" value="1"/>
</dbReference>
<dbReference type="GO" id="GO:0000160">
    <property type="term" value="P:phosphorelay signal transduction system"/>
    <property type="evidence" value="ECO:0007669"/>
    <property type="project" value="InterPro"/>
</dbReference>
<dbReference type="SUPFAM" id="SSF52172">
    <property type="entry name" value="CheY-like"/>
    <property type="match status" value="1"/>
</dbReference>
<accession>A0A3M7LAQ9</accession>
<dbReference type="InterPro" id="IPR011006">
    <property type="entry name" value="CheY-like_superfamily"/>
</dbReference>
<dbReference type="SMART" id="SM00448">
    <property type="entry name" value="REC"/>
    <property type="match status" value="1"/>
</dbReference>
<dbReference type="InterPro" id="IPR001789">
    <property type="entry name" value="Sig_transdc_resp-reg_receiver"/>
</dbReference>
<evidence type="ECO:0000256" key="1">
    <source>
        <dbReference type="PROSITE-ProRule" id="PRU00169"/>
    </source>
</evidence>
<feature type="modified residue" description="4-aspartylphosphate" evidence="1">
    <location>
        <position position="55"/>
    </location>
</feature>
<dbReference type="RefSeq" id="WP_122546986.1">
    <property type="nucleotide sequence ID" value="NZ_QWIV01000013.1"/>
</dbReference>
<dbReference type="AlphaFoldDB" id="A0A3M7LAQ9"/>
<protein>
    <submittedName>
        <fullName evidence="3">DNA-binding response regulator</fullName>
    </submittedName>
</protein>
<comment type="caution">
    <text evidence="3">The sequence shown here is derived from an EMBL/GenBank/DDBJ whole genome shotgun (WGS) entry which is preliminary data.</text>
</comment>
<dbReference type="Pfam" id="PF00072">
    <property type="entry name" value="Response_reg"/>
    <property type="match status" value="1"/>
</dbReference>
<dbReference type="GO" id="GO:0003677">
    <property type="term" value="F:DNA binding"/>
    <property type="evidence" value="ECO:0007669"/>
    <property type="project" value="UniProtKB-KW"/>
</dbReference>
<keyword evidence="4" id="KW-1185">Reference proteome</keyword>
<dbReference type="PROSITE" id="PS50110">
    <property type="entry name" value="RESPONSE_REGULATORY"/>
    <property type="match status" value="1"/>
</dbReference>
<feature type="domain" description="Response regulatory" evidence="2">
    <location>
        <begin position="4"/>
        <end position="118"/>
    </location>
</feature>
<keyword evidence="1" id="KW-0597">Phosphoprotein</keyword>
<gene>
    <name evidence="3" type="ORF">D1632_09645</name>
</gene>
<dbReference type="PANTHER" id="PTHR45566:SF1">
    <property type="entry name" value="HTH-TYPE TRANSCRIPTIONAL REGULATOR YHJB-RELATED"/>
    <property type="match status" value="1"/>
</dbReference>
<dbReference type="EMBL" id="QWIV01000013">
    <property type="protein sequence ID" value="RMZ59861.1"/>
    <property type="molecule type" value="Genomic_DNA"/>
</dbReference>
<dbReference type="Gene3D" id="3.40.50.2300">
    <property type="match status" value="1"/>
</dbReference>
<keyword evidence="3" id="KW-0238">DNA-binding</keyword>
<dbReference type="Proteomes" id="UP000267524">
    <property type="component" value="Unassembled WGS sequence"/>
</dbReference>
<reference evidence="3 4" key="1">
    <citation type="submission" date="2018-08" db="EMBL/GenBank/DDBJ databases">
        <title>Chryseobacterium nematophagum: a novel matrix digesting pathogen of nematodes.</title>
        <authorList>
            <person name="Page A."/>
            <person name="Roberts M."/>
            <person name="Felix M.-A."/>
            <person name="Weir W."/>
        </authorList>
    </citation>
    <scope>NUCLEOTIDE SEQUENCE [LARGE SCALE GENOMIC DNA]</scope>
    <source>
        <strain evidence="3 4">JUb275</strain>
    </source>
</reference>